<dbReference type="GO" id="GO:0005737">
    <property type="term" value="C:cytoplasm"/>
    <property type="evidence" value="ECO:0007669"/>
    <property type="project" value="UniProtKB-SubCell"/>
</dbReference>
<dbReference type="HAMAP" id="MF_00845">
    <property type="entry name" value="TetX_monooxygenase"/>
    <property type="match status" value="1"/>
</dbReference>
<evidence type="ECO:0000313" key="7">
    <source>
        <dbReference type="EMBL" id="GIL30353.1"/>
    </source>
</evidence>
<keyword evidence="5" id="KW-0547">Nucleotide-binding</keyword>
<feature type="binding site" evidence="5">
    <location>
        <position position="112"/>
    </location>
    <ligand>
        <name>FAD</name>
        <dbReference type="ChEBI" id="CHEBI:57692"/>
    </ligand>
</feature>
<comment type="subunit">
    <text evidence="5">Monomer.</text>
</comment>
<evidence type="ECO:0000256" key="3">
    <source>
        <dbReference type="ARBA" id="ARBA00023002"/>
    </source>
</evidence>
<dbReference type="Pfam" id="PF01494">
    <property type="entry name" value="FAD_binding_3"/>
    <property type="match status" value="2"/>
</dbReference>
<keyword evidence="2 5" id="KW-0274">FAD</keyword>
<dbReference type="AlphaFoldDB" id="A0A8J4EP07"/>
<dbReference type="SUPFAM" id="SSF51905">
    <property type="entry name" value="FAD/NAD(P)-binding domain"/>
    <property type="match status" value="1"/>
</dbReference>
<dbReference type="GO" id="GO:0071949">
    <property type="term" value="F:FAD binding"/>
    <property type="evidence" value="ECO:0007669"/>
    <property type="project" value="InterPro"/>
</dbReference>
<dbReference type="EC" id="1.14.13.-" evidence="5"/>
<name>A0A8J4EP07_9ACTN</name>
<comment type="subcellular location">
    <subcellularLocation>
        <location evidence="5">Cytoplasm</location>
    </subcellularLocation>
</comment>
<feature type="domain" description="FAD-binding" evidence="6">
    <location>
        <begin position="13"/>
        <end position="240"/>
    </location>
</feature>
<sequence length="396" mass="42166">MSTEPRSTSEPRIAIVGAGPAGLMCARVLHNHRIPATVYDADTSLTSRDAGGSLDLHADTGQIALADAGLLDVFAALARYEDQAKRRVDQHGTELAAFVPDADDDAAPEIDRGQLRRLLAGSVPAGTVHFGHRVTGVEAVGDRYRLRFANGGHADADLVVGADGTWSRVRPLVSDAAPAYTGVSFVEVRFDDVETRHPDVAALVGTGHLFANDGAGLAIVAQRNSGGQIRCYLSMRIEADWPRRAGIEPDDEAAVRRYLLDAYRGWDARFRPLLTDTDSGYLHRPIHALPAGLTWPHRSGITLVGDAAHVMPPLGGWGANLALLDAAELATAIATQPPGTALTGYEQRMWARSGPLAAAANEGLARFAGAADHIPDHRAEHQRYQADAAAYRAARA</sequence>
<evidence type="ECO:0000256" key="2">
    <source>
        <dbReference type="ARBA" id="ARBA00022827"/>
    </source>
</evidence>
<dbReference type="PANTHER" id="PTHR46972:SF1">
    <property type="entry name" value="FAD DEPENDENT OXIDOREDUCTASE DOMAIN-CONTAINING PROTEIN"/>
    <property type="match status" value="1"/>
</dbReference>
<proteinExistence type="inferred from homology"/>
<evidence type="ECO:0000256" key="5">
    <source>
        <dbReference type="HAMAP-Rule" id="MF_00845"/>
    </source>
</evidence>
<keyword evidence="5" id="KW-0521">NADP</keyword>
<keyword evidence="5" id="KW-0963">Cytoplasm</keyword>
<dbReference type="Gene3D" id="3.50.50.60">
    <property type="entry name" value="FAD/NAD(P)-binding domain"/>
    <property type="match status" value="1"/>
</dbReference>
<comment type="similarity">
    <text evidence="5">Belongs to the aromatic-ring hydroxylase family. TetX subfamily.</text>
</comment>
<keyword evidence="8" id="KW-1185">Reference proteome</keyword>
<comment type="caution">
    <text evidence="7">The sequence shown here is derived from an EMBL/GenBank/DDBJ whole genome shotgun (WGS) entry which is preliminary data.</text>
</comment>
<dbReference type="InterPro" id="IPR036188">
    <property type="entry name" value="FAD/NAD-bd_sf"/>
</dbReference>
<dbReference type="GO" id="GO:0046677">
    <property type="term" value="P:response to antibiotic"/>
    <property type="evidence" value="ECO:0007669"/>
    <property type="project" value="InterPro"/>
</dbReference>
<comment type="function">
    <text evidence="5">An FAD-requiring monooxygenase active on some tetracycline antibiotic derivatives, which leads to their inactivation. Hydroxylates carbon 11a of tetracycline and some analogs.</text>
</comment>
<keyword evidence="3 5" id="KW-0560">Oxidoreductase</keyword>
<dbReference type="RefSeq" id="WP_207128001.1">
    <property type="nucleotide sequence ID" value="NZ_BOPO01000116.1"/>
</dbReference>
<keyword evidence="1 5" id="KW-0285">Flavoprotein</keyword>
<dbReference type="EMBL" id="BOPO01000116">
    <property type="protein sequence ID" value="GIL30353.1"/>
    <property type="molecule type" value="Genomic_DNA"/>
</dbReference>
<evidence type="ECO:0000256" key="4">
    <source>
        <dbReference type="ARBA" id="ARBA00023033"/>
    </source>
</evidence>
<dbReference type="GO" id="GO:0004497">
    <property type="term" value="F:monooxygenase activity"/>
    <property type="evidence" value="ECO:0007669"/>
    <property type="project" value="UniProtKB-UniRule"/>
</dbReference>
<evidence type="ECO:0000313" key="8">
    <source>
        <dbReference type="Proteomes" id="UP000614996"/>
    </source>
</evidence>
<organism evidence="7 8">
    <name type="scientific">Actinocatenispora comari</name>
    <dbReference type="NCBI Taxonomy" id="2807577"/>
    <lineage>
        <taxon>Bacteria</taxon>
        <taxon>Bacillati</taxon>
        <taxon>Actinomycetota</taxon>
        <taxon>Actinomycetes</taxon>
        <taxon>Micromonosporales</taxon>
        <taxon>Micromonosporaceae</taxon>
        <taxon>Actinocatenispora</taxon>
    </lineage>
</organism>
<comment type="domain">
    <text evidence="5">Consists of an N-terminal FAD-binding domain with a Rossman fold and a C-terminal substrate-binding domain.</text>
</comment>
<comment type="cofactor">
    <cofactor evidence="5">
        <name>FAD</name>
        <dbReference type="ChEBI" id="CHEBI:57692"/>
    </cofactor>
</comment>
<gene>
    <name evidence="7" type="ORF">NUM_56070</name>
</gene>
<dbReference type="InterPro" id="IPR002938">
    <property type="entry name" value="FAD-bd"/>
</dbReference>
<dbReference type="PRINTS" id="PR00420">
    <property type="entry name" value="RNGMNOXGNASE"/>
</dbReference>
<dbReference type="PANTHER" id="PTHR46972">
    <property type="entry name" value="MONOOXYGENASE ASQM-RELATED"/>
    <property type="match status" value="1"/>
</dbReference>
<comment type="catalytic activity">
    <reaction evidence="5">
        <text>a tetracycline + NADPH + O2 + H(+) = an 11a-hydroxytetracycline + NADP(+) + H2O</text>
        <dbReference type="Rhea" id="RHEA:61444"/>
        <dbReference type="ChEBI" id="CHEBI:15377"/>
        <dbReference type="ChEBI" id="CHEBI:15378"/>
        <dbReference type="ChEBI" id="CHEBI:15379"/>
        <dbReference type="ChEBI" id="CHEBI:57783"/>
        <dbReference type="ChEBI" id="CHEBI:58349"/>
        <dbReference type="ChEBI" id="CHEBI:144644"/>
        <dbReference type="ChEBI" id="CHEBI:144645"/>
    </reaction>
</comment>
<keyword evidence="4 5" id="KW-0503">Monooxygenase</keyword>
<feature type="binding site" evidence="5">
    <location>
        <position position="306"/>
    </location>
    <ligand>
        <name>FAD</name>
        <dbReference type="ChEBI" id="CHEBI:57692"/>
    </ligand>
</feature>
<protein>
    <recommendedName>
        <fullName evidence="5">Flavin-dependent monooxygenase</fullName>
    </recommendedName>
    <alternativeName>
        <fullName evidence="5">TetX monooxygenase</fullName>
        <shortName evidence="5">TetX</shortName>
        <ecNumber evidence="5">1.14.13.-</ecNumber>
    </alternativeName>
</protein>
<accession>A0A8J4EP07</accession>
<reference evidence="8" key="1">
    <citation type="journal article" date="2021" name="Int. J. Syst. Evol. Microbiol.">
        <title>Actinocatenispora comari sp. nov., an endophytic actinomycete isolated from aerial parts of Comarum salesowianum.</title>
        <authorList>
            <person name="Oyunbileg N."/>
            <person name="Iizaka Y."/>
            <person name="Hamada M."/>
            <person name="Davaapurev B.O."/>
            <person name="Fukumoto A."/>
            <person name="Tsetseg B."/>
            <person name="Kato F."/>
            <person name="Tamura T."/>
            <person name="Batkhuu J."/>
            <person name="Anzai Y."/>
        </authorList>
    </citation>
    <scope>NUCLEOTIDE SEQUENCE [LARGE SCALE GENOMIC DNA]</scope>
    <source>
        <strain evidence="8">NUM-2625</strain>
    </source>
</reference>
<evidence type="ECO:0000256" key="1">
    <source>
        <dbReference type="ARBA" id="ARBA00022630"/>
    </source>
</evidence>
<feature type="binding site" evidence="5">
    <location>
        <position position="48"/>
    </location>
    <ligand>
        <name>NADPH</name>
        <dbReference type="ChEBI" id="CHEBI:57783"/>
    </ligand>
</feature>
<dbReference type="InterPro" id="IPR043683">
    <property type="entry name" value="TetX_monooxygenase"/>
</dbReference>
<evidence type="ECO:0000259" key="6">
    <source>
        <dbReference type="Pfam" id="PF01494"/>
    </source>
</evidence>
<feature type="domain" description="FAD-binding" evidence="6">
    <location>
        <begin position="300"/>
        <end position="341"/>
    </location>
</feature>
<dbReference type="Proteomes" id="UP000614996">
    <property type="component" value="Unassembled WGS sequence"/>
</dbReference>
<feature type="binding site" evidence="5">
    <location>
        <position position="55"/>
    </location>
    <ligand>
        <name>FAD</name>
        <dbReference type="ChEBI" id="CHEBI:57692"/>
    </ligand>
</feature>